<accession>A0A1J5TAK0</accession>
<keyword evidence="3" id="KW-0408">Iron</keyword>
<dbReference type="PANTHER" id="PTHR21496">
    <property type="entry name" value="FERREDOXIN-RELATED"/>
    <property type="match status" value="1"/>
</dbReference>
<protein>
    <submittedName>
        <fullName evidence="7">Toluene-4-monooxygenase system ferredoxin subunit</fullName>
    </submittedName>
</protein>
<keyword evidence="7" id="KW-0503">Monooxygenase</keyword>
<evidence type="ECO:0000256" key="4">
    <source>
        <dbReference type="ARBA" id="ARBA00023014"/>
    </source>
</evidence>
<dbReference type="EMBL" id="MLJW01000004">
    <property type="protein sequence ID" value="OIR17906.1"/>
    <property type="molecule type" value="Genomic_DNA"/>
</dbReference>
<dbReference type="Pfam" id="PF00355">
    <property type="entry name" value="Rieske"/>
    <property type="match status" value="1"/>
</dbReference>
<organism evidence="7">
    <name type="scientific">mine drainage metagenome</name>
    <dbReference type="NCBI Taxonomy" id="410659"/>
    <lineage>
        <taxon>unclassified sequences</taxon>
        <taxon>metagenomes</taxon>
        <taxon>ecological metagenomes</taxon>
    </lineage>
</organism>
<keyword evidence="2" id="KW-0479">Metal-binding</keyword>
<dbReference type="PANTHER" id="PTHR21496:SF0">
    <property type="entry name" value="RIESKE DOMAIN-CONTAINING PROTEIN"/>
    <property type="match status" value="1"/>
</dbReference>
<comment type="caution">
    <text evidence="7">The sequence shown here is derived from an EMBL/GenBank/DDBJ whole genome shotgun (WGS) entry which is preliminary data.</text>
</comment>
<dbReference type="InterPro" id="IPR036922">
    <property type="entry name" value="Rieske_2Fe-2S_sf"/>
</dbReference>
<dbReference type="GO" id="GO:0046872">
    <property type="term" value="F:metal ion binding"/>
    <property type="evidence" value="ECO:0007669"/>
    <property type="project" value="UniProtKB-KW"/>
</dbReference>
<proteinExistence type="predicted"/>
<name>A0A1J5TAK0_9ZZZZ</name>
<evidence type="ECO:0000256" key="5">
    <source>
        <dbReference type="ARBA" id="ARBA00034078"/>
    </source>
</evidence>
<dbReference type="AlphaFoldDB" id="A0A1J5TAK0"/>
<evidence type="ECO:0000313" key="7">
    <source>
        <dbReference type="EMBL" id="OIR17906.1"/>
    </source>
</evidence>
<keyword evidence="4" id="KW-0411">Iron-sulfur</keyword>
<dbReference type="SUPFAM" id="SSF50022">
    <property type="entry name" value="ISP domain"/>
    <property type="match status" value="1"/>
</dbReference>
<gene>
    <name evidence="7" type="primary">tmoC_1</name>
    <name evidence="7" type="ORF">GALL_21280</name>
</gene>
<evidence type="ECO:0000259" key="6">
    <source>
        <dbReference type="PROSITE" id="PS51296"/>
    </source>
</evidence>
<dbReference type="InterPro" id="IPR017941">
    <property type="entry name" value="Rieske_2Fe-2S"/>
</dbReference>
<keyword evidence="1" id="KW-0001">2Fe-2S</keyword>
<evidence type="ECO:0000256" key="1">
    <source>
        <dbReference type="ARBA" id="ARBA00022714"/>
    </source>
</evidence>
<dbReference type="GO" id="GO:0051537">
    <property type="term" value="F:2 iron, 2 sulfur cluster binding"/>
    <property type="evidence" value="ECO:0007669"/>
    <property type="project" value="UniProtKB-KW"/>
</dbReference>
<dbReference type="GO" id="GO:0004497">
    <property type="term" value="F:monooxygenase activity"/>
    <property type="evidence" value="ECO:0007669"/>
    <property type="project" value="UniProtKB-KW"/>
</dbReference>
<comment type="cofactor">
    <cofactor evidence="5">
        <name>[2Fe-2S] cluster</name>
        <dbReference type="ChEBI" id="CHEBI:190135"/>
    </cofactor>
</comment>
<sequence>MAYITLCKHKNLMEGELAAFSTDDGEVMLIWPDDGELKAFQGTCPHQDVPLWSTFNGRIVTCQFHNWVFDGRTGKGLSPSGCELKQYPLRIEDGMVQVDMMQVDLTN</sequence>
<dbReference type="PROSITE" id="PS51296">
    <property type="entry name" value="RIESKE"/>
    <property type="match status" value="1"/>
</dbReference>
<feature type="domain" description="Rieske" evidence="6">
    <location>
        <begin position="4"/>
        <end position="98"/>
    </location>
</feature>
<dbReference type="Gene3D" id="2.102.10.10">
    <property type="entry name" value="Rieske [2Fe-2S] iron-sulphur domain"/>
    <property type="match status" value="1"/>
</dbReference>
<evidence type="ECO:0000256" key="2">
    <source>
        <dbReference type="ARBA" id="ARBA00022723"/>
    </source>
</evidence>
<keyword evidence="7" id="KW-0560">Oxidoreductase</keyword>
<reference evidence="7" key="1">
    <citation type="submission" date="2016-10" db="EMBL/GenBank/DDBJ databases">
        <title>Sequence of Gallionella enrichment culture.</title>
        <authorList>
            <person name="Poehlein A."/>
            <person name="Muehling M."/>
            <person name="Daniel R."/>
        </authorList>
    </citation>
    <scope>NUCLEOTIDE SEQUENCE</scope>
</reference>
<evidence type="ECO:0000256" key="3">
    <source>
        <dbReference type="ARBA" id="ARBA00023004"/>
    </source>
</evidence>